<dbReference type="GO" id="GO:0005524">
    <property type="term" value="F:ATP binding"/>
    <property type="evidence" value="ECO:0007669"/>
    <property type="project" value="UniProtKB-KW"/>
</dbReference>
<dbReference type="InterPro" id="IPR008271">
    <property type="entry name" value="Ser/Thr_kinase_AS"/>
</dbReference>
<evidence type="ECO:0000313" key="11">
    <source>
        <dbReference type="EMBL" id="PXX09276.1"/>
    </source>
</evidence>
<accession>A0A318HLL7</accession>
<keyword evidence="9" id="KW-1133">Transmembrane helix</keyword>
<name>A0A318HLL7_9MYCO</name>
<dbReference type="Pfam" id="PF00069">
    <property type="entry name" value="Pkinase"/>
    <property type="match status" value="1"/>
</dbReference>
<organism evidence="11 12">
    <name type="scientific">Mycolicibacterium moriokaense</name>
    <dbReference type="NCBI Taxonomy" id="39691"/>
    <lineage>
        <taxon>Bacteria</taxon>
        <taxon>Bacillati</taxon>
        <taxon>Actinomycetota</taxon>
        <taxon>Actinomycetes</taxon>
        <taxon>Mycobacteriales</taxon>
        <taxon>Mycobacteriaceae</taxon>
        <taxon>Mycolicibacterium</taxon>
    </lineage>
</organism>
<dbReference type="InterPro" id="IPR011009">
    <property type="entry name" value="Kinase-like_dom_sf"/>
</dbReference>
<dbReference type="Gene3D" id="1.10.510.10">
    <property type="entry name" value="Transferase(Phosphotransferase) domain 1"/>
    <property type="match status" value="1"/>
</dbReference>
<dbReference type="CDD" id="cd14014">
    <property type="entry name" value="STKc_PknB_like"/>
    <property type="match status" value="1"/>
</dbReference>
<dbReference type="EMBL" id="QJJU01000006">
    <property type="protein sequence ID" value="PXX09276.1"/>
    <property type="molecule type" value="Genomic_DNA"/>
</dbReference>
<dbReference type="SMART" id="SM00220">
    <property type="entry name" value="S_TKc"/>
    <property type="match status" value="1"/>
</dbReference>
<dbReference type="PROSITE" id="PS00108">
    <property type="entry name" value="PROTEIN_KINASE_ST"/>
    <property type="match status" value="1"/>
</dbReference>
<dbReference type="PANTHER" id="PTHR43289:SF6">
    <property type="entry name" value="SERINE_THREONINE-PROTEIN KINASE NEKL-3"/>
    <property type="match status" value="1"/>
</dbReference>
<gene>
    <name evidence="11" type="ORF">C8E89_106203</name>
</gene>
<dbReference type="FunFam" id="3.30.200.20:FF:000035">
    <property type="entry name" value="Serine/threonine protein kinase Stk1"/>
    <property type="match status" value="1"/>
</dbReference>
<feature type="domain" description="Protein kinase" evidence="10">
    <location>
        <begin position="12"/>
        <end position="274"/>
    </location>
</feature>
<dbReference type="GO" id="GO:0004674">
    <property type="term" value="F:protein serine/threonine kinase activity"/>
    <property type="evidence" value="ECO:0007669"/>
    <property type="project" value="UniProtKB-KW"/>
</dbReference>
<evidence type="ECO:0000256" key="4">
    <source>
        <dbReference type="ARBA" id="ARBA00022741"/>
    </source>
</evidence>
<evidence type="ECO:0000256" key="7">
    <source>
        <dbReference type="ARBA" id="ARBA00047899"/>
    </source>
</evidence>
<keyword evidence="6" id="KW-0067">ATP-binding</keyword>
<comment type="catalytic activity">
    <reaction evidence="7">
        <text>L-threonyl-[protein] + ATP = O-phospho-L-threonyl-[protein] + ADP + H(+)</text>
        <dbReference type="Rhea" id="RHEA:46608"/>
        <dbReference type="Rhea" id="RHEA-COMP:11060"/>
        <dbReference type="Rhea" id="RHEA-COMP:11605"/>
        <dbReference type="ChEBI" id="CHEBI:15378"/>
        <dbReference type="ChEBI" id="CHEBI:30013"/>
        <dbReference type="ChEBI" id="CHEBI:30616"/>
        <dbReference type="ChEBI" id="CHEBI:61977"/>
        <dbReference type="ChEBI" id="CHEBI:456216"/>
        <dbReference type="EC" id="2.7.11.1"/>
    </reaction>
</comment>
<protein>
    <recommendedName>
        <fullName evidence="1">non-specific serine/threonine protein kinase</fullName>
        <ecNumber evidence="1">2.7.11.1</ecNumber>
    </recommendedName>
</protein>
<dbReference type="RefSeq" id="WP_110316265.1">
    <property type="nucleotide sequence ID" value="NZ_QJJU01000006.1"/>
</dbReference>
<reference evidence="11 12" key="2">
    <citation type="submission" date="2018-06" db="EMBL/GenBank/DDBJ databases">
        <title>Sequencing of bacterial isolates from soil warming experiment in Harvard Forest, Massachusetts, USA.</title>
        <authorList>
            <person name="Deangelis K.PhD."/>
        </authorList>
    </citation>
    <scope>NUCLEOTIDE SEQUENCE [LARGE SCALE GENOMIC DNA]</scope>
    <source>
        <strain evidence="11 12">GAS496</strain>
    </source>
</reference>
<evidence type="ECO:0000313" key="12">
    <source>
        <dbReference type="Proteomes" id="UP000247781"/>
    </source>
</evidence>
<evidence type="ECO:0000256" key="9">
    <source>
        <dbReference type="SAM" id="Phobius"/>
    </source>
</evidence>
<evidence type="ECO:0000256" key="8">
    <source>
        <dbReference type="ARBA" id="ARBA00048679"/>
    </source>
</evidence>
<feature type="transmembrane region" description="Helical" evidence="9">
    <location>
        <begin position="332"/>
        <end position="354"/>
    </location>
</feature>
<keyword evidence="5 11" id="KW-0418">Kinase</keyword>
<keyword evidence="9" id="KW-0812">Transmembrane</keyword>
<comment type="caution">
    <text evidence="11">The sequence shown here is derived from an EMBL/GenBank/DDBJ whole genome shotgun (WGS) entry which is preliminary data.</text>
</comment>
<dbReference type="EC" id="2.7.11.1" evidence="1"/>
<dbReference type="PANTHER" id="PTHR43289">
    <property type="entry name" value="MITOGEN-ACTIVATED PROTEIN KINASE KINASE KINASE 20-RELATED"/>
    <property type="match status" value="1"/>
</dbReference>
<evidence type="ECO:0000259" key="10">
    <source>
        <dbReference type="PROSITE" id="PS50011"/>
    </source>
</evidence>
<dbReference type="AlphaFoldDB" id="A0A318HLL7"/>
<proteinExistence type="predicted"/>
<evidence type="ECO:0000256" key="1">
    <source>
        <dbReference type="ARBA" id="ARBA00012513"/>
    </source>
</evidence>
<keyword evidence="4" id="KW-0547">Nucleotide-binding</keyword>
<evidence type="ECO:0000256" key="2">
    <source>
        <dbReference type="ARBA" id="ARBA00022527"/>
    </source>
</evidence>
<dbReference type="SUPFAM" id="SSF56112">
    <property type="entry name" value="Protein kinase-like (PK-like)"/>
    <property type="match status" value="1"/>
</dbReference>
<comment type="catalytic activity">
    <reaction evidence="8">
        <text>L-seryl-[protein] + ATP = O-phospho-L-seryl-[protein] + ADP + H(+)</text>
        <dbReference type="Rhea" id="RHEA:17989"/>
        <dbReference type="Rhea" id="RHEA-COMP:9863"/>
        <dbReference type="Rhea" id="RHEA-COMP:11604"/>
        <dbReference type="ChEBI" id="CHEBI:15378"/>
        <dbReference type="ChEBI" id="CHEBI:29999"/>
        <dbReference type="ChEBI" id="CHEBI:30616"/>
        <dbReference type="ChEBI" id="CHEBI:83421"/>
        <dbReference type="ChEBI" id="CHEBI:456216"/>
        <dbReference type="EC" id="2.7.11.1"/>
    </reaction>
</comment>
<dbReference type="OrthoDB" id="4497069at2"/>
<dbReference type="Gene3D" id="3.30.200.20">
    <property type="entry name" value="Phosphorylase Kinase, domain 1"/>
    <property type="match status" value="1"/>
</dbReference>
<keyword evidence="9" id="KW-0472">Membrane</keyword>
<sequence length="643" mass="67483">MSLAVGQVFAGYTILRVLGTGAMGTVYLAKHPRLPREDALKVLPAELTVNPEFRARFVREAELAASLSHPNIVGIYDRGEQDGQFWISMTYVAGTDARVLCQQFSGGLPVSEALPIVSAVASALDYAHHRGLLHRDVKPANILLTEPDDQPRRVFLADFGIARLVDDPTGLTATNMAVGTVAYAAPEQLKGESLNGRADQYALACTAFHLLAGVPPYDASNPAVVITCHVSAAPPSIGACRAELAGLDPVFAVAMAKSPADRFGSCQQFVDELTRHIGPMVSSTADTQIALSTQDTQPSLGGATPVWPAYASPDPVWPQEAPPAPVVEGRRIGVIAAAVAGALLVLAGVVFVGVRLTQHPDQPATPAAAPTPNSGPFTGNYRVDFSPPMSLDGVPTAGAATSTGTYAVRSACEPTGCVATASRLSGELTFATDVVFDEVGGSWVGVAIGAGPCRDAQAETWEVFKLQPRPDGTLAGEYTATAANACGGKNNVTFTRTGDLDANNSLPDPGTLPSRVVSPAEALRGRYHEMRTFKNGSPQQESDFSVSTDCLRTGDRCMSFFHAPIGTVEALVFDGGNWVLDTALESKCPGNGASMRVTKTGQYPLPQPLQNPIALLTGNGHQQQTEPCAASVDFDETFTRTGD</sequence>
<evidence type="ECO:0000256" key="5">
    <source>
        <dbReference type="ARBA" id="ARBA00022777"/>
    </source>
</evidence>
<dbReference type="InterPro" id="IPR000719">
    <property type="entry name" value="Prot_kinase_dom"/>
</dbReference>
<dbReference type="GO" id="GO:0080090">
    <property type="term" value="P:regulation of primary metabolic process"/>
    <property type="evidence" value="ECO:0007669"/>
    <property type="project" value="UniProtKB-ARBA"/>
</dbReference>
<evidence type="ECO:0000256" key="6">
    <source>
        <dbReference type="ARBA" id="ARBA00022840"/>
    </source>
</evidence>
<dbReference type="Proteomes" id="UP000247781">
    <property type="component" value="Unassembled WGS sequence"/>
</dbReference>
<keyword evidence="12" id="KW-1185">Reference proteome</keyword>
<keyword evidence="3" id="KW-0808">Transferase</keyword>
<reference evidence="12" key="1">
    <citation type="submission" date="2018-05" db="EMBL/GenBank/DDBJ databases">
        <authorList>
            <person name="Deangelis K."/>
            <person name="Huntemann M."/>
            <person name="Clum A."/>
            <person name="Pillay M."/>
            <person name="Palaniappan K."/>
            <person name="Varghese N."/>
            <person name="Mikhailova N."/>
            <person name="Stamatis D."/>
            <person name="Reddy T."/>
            <person name="Daum C."/>
            <person name="Shapiro N."/>
            <person name="Ivanova N."/>
            <person name="Kyrpides N."/>
            <person name="Woyke T."/>
        </authorList>
    </citation>
    <scope>NUCLEOTIDE SEQUENCE [LARGE SCALE GENOMIC DNA]</scope>
    <source>
        <strain evidence="12">GAS496</strain>
    </source>
</reference>
<dbReference type="PROSITE" id="PS50011">
    <property type="entry name" value="PROTEIN_KINASE_DOM"/>
    <property type="match status" value="1"/>
</dbReference>
<evidence type="ECO:0000256" key="3">
    <source>
        <dbReference type="ARBA" id="ARBA00022679"/>
    </source>
</evidence>
<keyword evidence="2" id="KW-0723">Serine/threonine-protein kinase</keyword>